<dbReference type="RefSeq" id="WP_008603011.1">
    <property type="nucleotide sequence ID" value="NZ_AMRV01000008.1"/>
</dbReference>
<sequence length="156" mass="16990">MLLATHSSAAVEERLHDHFQGSGEADIDKQTRAVFESLARDMPLRMAAAEPEYKPNLSSAAIRLRRFVSFYPAFANAALFTLTGRMLATTELRECRVHVTERSMFDGHLKAGYCGVSYDEGLARIVGGEGSDALIYAGVACPFDRATCGVVVARLC</sequence>
<dbReference type="OrthoDB" id="9938598at2"/>
<dbReference type="Proteomes" id="UP000011717">
    <property type="component" value="Unassembled WGS sequence"/>
</dbReference>
<proteinExistence type="predicted"/>
<evidence type="ECO:0000313" key="1">
    <source>
        <dbReference type="EMBL" id="EMD82268.1"/>
    </source>
</evidence>
<organism evidence="1 2">
    <name type="scientific">Pacificimonas flava</name>
    <dbReference type="NCBI Taxonomy" id="1234595"/>
    <lineage>
        <taxon>Bacteria</taxon>
        <taxon>Pseudomonadati</taxon>
        <taxon>Pseudomonadota</taxon>
        <taxon>Alphaproteobacteria</taxon>
        <taxon>Sphingomonadales</taxon>
        <taxon>Sphingosinicellaceae</taxon>
        <taxon>Pacificimonas</taxon>
    </lineage>
</organism>
<keyword evidence="2" id="KW-1185">Reference proteome</keyword>
<reference evidence="1 2" key="1">
    <citation type="journal article" date="2013" name="Genome Announc.">
        <title>Draft Genome Sequence of Strain JLT2015T, Belonging to the Family Sphingomonadaceae of the Alphaproteobacteria.</title>
        <authorList>
            <person name="Tang K."/>
            <person name="Liu K."/>
            <person name="Li S."/>
            <person name="Jiao N."/>
        </authorList>
    </citation>
    <scope>NUCLEOTIDE SEQUENCE [LARGE SCALE GENOMIC DNA]</scope>
    <source>
        <strain evidence="1 2">JLT2015</strain>
    </source>
</reference>
<protein>
    <submittedName>
        <fullName evidence="1">Uncharacterized protein</fullName>
    </submittedName>
</protein>
<evidence type="ECO:0000313" key="2">
    <source>
        <dbReference type="Proteomes" id="UP000011717"/>
    </source>
</evidence>
<dbReference type="EMBL" id="AMRV01000008">
    <property type="protein sequence ID" value="EMD82268.1"/>
    <property type="molecule type" value="Genomic_DNA"/>
</dbReference>
<gene>
    <name evidence="1" type="ORF">C725_2306</name>
</gene>
<comment type="caution">
    <text evidence="1">The sequence shown here is derived from an EMBL/GenBank/DDBJ whole genome shotgun (WGS) entry which is preliminary data.</text>
</comment>
<accession>M2U309</accession>
<dbReference type="AlphaFoldDB" id="M2U309"/>
<name>M2U309_9SPHN</name>